<dbReference type="PANTHER" id="PTHR11922:SF2">
    <property type="entry name" value="GMP SYNTHASE [GLUTAMINE-HYDROLYZING]"/>
    <property type="match status" value="1"/>
</dbReference>
<dbReference type="PROSITE" id="PS51273">
    <property type="entry name" value="GATASE_TYPE_1"/>
    <property type="match status" value="1"/>
</dbReference>
<dbReference type="EC" id="6.3.5.2" evidence="8"/>
<evidence type="ECO:0000256" key="2">
    <source>
        <dbReference type="ARBA" id="ARBA00022598"/>
    </source>
</evidence>
<sequence length="191" mass="21221">MVKIIVINNYGQTCHLIHRAARDLDQEVELMKNTSSIEEILEKKPDGLILSGGPTLMRAGNCSVYVKELDLPILGICLGHQVMAQAYGGAVRTGSAGGYAAIEIEIIEENDILKGLGPRTNVWASHADEVSVLPPDFIRLAHSRICEVEAMKHRTKPLYGVQWHPEVSHTEKGNELLMNFFRVCETYRPTT</sequence>
<dbReference type="EMBL" id="LKCM01000015">
    <property type="protein sequence ID" value="KPQ45276.1"/>
    <property type="molecule type" value="Genomic_DNA"/>
</dbReference>
<organism evidence="10 11">
    <name type="scientific">Candidatus Methanoperedens nitratireducens</name>
    <dbReference type="NCBI Taxonomy" id="1392998"/>
    <lineage>
        <taxon>Archaea</taxon>
        <taxon>Methanobacteriati</taxon>
        <taxon>Methanobacteriota</taxon>
        <taxon>Stenosarchaea group</taxon>
        <taxon>Methanomicrobia</taxon>
        <taxon>Methanosarcinales</taxon>
        <taxon>ANME-2 cluster</taxon>
        <taxon>Candidatus Methanoperedentaceae</taxon>
        <taxon>Candidatus Methanoperedens</taxon>
    </lineage>
</organism>
<comment type="catalytic activity">
    <reaction evidence="8">
        <text>XMP + L-glutamine + ATP + H2O = GMP + L-glutamate + AMP + diphosphate + 2 H(+)</text>
        <dbReference type="Rhea" id="RHEA:11680"/>
        <dbReference type="ChEBI" id="CHEBI:15377"/>
        <dbReference type="ChEBI" id="CHEBI:15378"/>
        <dbReference type="ChEBI" id="CHEBI:29985"/>
        <dbReference type="ChEBI" id="CHEBI:30616"/>
        <dbReference type="ChEBI" id="CHEBI:33019"/>
        <dbReference type="ChEBI" id="CHEBI:57464"/>
        <dbReference type="ChEBI" id="CHEBI:58115"/>
        <dbReference type="ChEBI" id="CHEBI:58359"/>
        <dbReference type="ChEBI" id="CHEBI:456215"/>
        <dbReference type="EC" id="6.3.5.2"/>
    </reaction>
</comment>
<dbReference type="CDD" id="cd01742">
    <property type="entry name" value="GATase1_GMP_Synthase"/>
    <property type="match status" value="1"/>
</dbReference>
<feature type="active site" description="Nucleophile" evidence="8">
    <location>
        <position position="77"/>
    </location>
</feature>
<evidence type="ECO:0000313" key="11">
    <source>
        <dbReference type="Proteomes" id="UP000050360"/>
    </source>
</evidence>
<comment type="pathway">
    <text evidence="8">Purine metabolism; GMP biosynthesis; GMP from XMP (L-Gln route): step 1/1.</text>
</comment>
<dbReference type="GO" id="GO:0003921">
    <property type="term" value="F:GMP synthase activity"/>
    <property type="evidence" value="ECO:0007669"/>
    <property type="project" value="TreeGrafter"/>
</dbReference>
<dbReference type="AlphaFoldDB" id="A0A0P8CNI2"/>
<keyword evidence="4 8" id="KW-0332">GMP biosynthesis</keyword>
<feature type="active site" evidence="8">
    <location>
        <position position="166"/>
    </location>
</feature>
<accession>A0A0P8CNI2</accession>
<feature type="domain" description="Glutamine amidotransferase" evidence="9">
    <location>
        <begin position="6"/>
        <end position="182"/>
    </location>
</feature>
<keyword evidence="7 8" id="KW-0315">Glutamine amidotransferase</keyword>
<dbReference type="InterPro" id="IPR004739">
    <property type="entry name" value="GMP_synth_GATase"/>
</dbReference>
<keyword evidence="3 8" id="KW-0547">Nucleotide-binding</keyword>
<dbReference type="PATRIC" id="fig|1719120.3.peg.178"/>
<reference evidence="10 11" key="1">
    <citation type="submission" date="2015-09" db="EMBL/GenBank/DDBJ databases">
        <title>A metagenomics-based metabolic model of nitrate-dependent anaerobic oxidation of methane by Methanoperedens-like archaea.</title>
        <authorList>
            <person name="Arshad A."/>
            <person name="Speth D.R."/>
            <person name="De Graaf R.M."/>
            <person name="Op Den Camp H.J."/>
            <person name="Jetten M.S."/>
            <person name="Welte C.U."/>
        </authorList>
    </citation>
    <scope>NUCLEOTIDE SEQUENCE [LARGE SCALE GENOMIC DNA]</scope>
</reference>
<dbReference type="GO" id="GO:0005829">
    <property type="term" value="C:cytosol"/>
    <property type="evidence" value="ECO:0007669"/>
    <property type="project" value="TreeGrafter"/>
</dbReference>
<dbReference type="Proteomes" id="UP000050360">
    <property type="component" value="Unassembled WGS sequence"/>
</dbReference>
<dbReference type="InterPro" id="IPR023686">
    <property type="entry name" value="GMP_synthase_A"/>
</dbReference>
<evidence type="ECO:0000256" key="3">
    <source>
        <dbReference type="ARBA" id="ARBA00022741"/>
    </source>
</evidence>
<comment type="caution">
    <text evidence="10">The sequence shown here is derived from an EMBL/GenBank/DDBJ whole genome shotgun (WGS) entry which is preliminary data.</text>
</comment>
<evidence type="ECO:0000256" key="4">
    <source>
        <dbReference type="ARBA" id="ARBA00022749"/>
    </source>
</evidence>
<proteinExistence type="inferred from homology"/>
<dbReference type="PRINTS" id="PR00097">
    <property type="entry name" value="ANTSNTHASEII"/>
</dbReference>
<feature type="active site" evidence="8">
    <location>
        <position position="164"/>
    </location>
</feature>
<keyword evidence="6 8" id="KW-0067">ATP-binding</keyword>
<dbReference type="PRINTS" id="PR00096">
    <property type="entry name" value="GATASE"/>
</dbReference>
<dbReference type="Gene3D" id="3.40.50.880">
    <property type="match status" value="1"/>
</dbReference>
<dbReference type="PANTHER" id="PTHR11922">
    <property type="entry name" value="GMP SYNTHASE-RELATED"/>
    <property type="match status" value="1"/>
</dbReference>
<dbReference type="NCBIfam" id="NF001975">
    <property type="entry name" value="PRK00758.1"/>
    <property type="match status" value="1"/>
</dbReference>
<evidence type="ECO:0000313" key="10">
    <source>
        <dbReference type="EMBL" id="KPQ45276.1"/>
    </source>
</evidence>
<keyword evidence="5 8" id="KW-0658">Purine biosynthesis</keyword>
<evidence type="ECO:0000256" key="1">
    <source>
        <dbReference type="ARBA" id="ARBA00002332"/>
    </source>
</evidence>
<dbReference type="Pfam" id="PF00117">
    <property type="entry name" value="GATase"/>
    <property type="match status" value="1"/>
</dbReference>
<dbReference type="HAMAP" id="MF_01510">
    <property type="entry name" value="GMP_synthase_A"/>
    <property type="match status" value="1"/>
</dbReference>
<dbReference type="InterPro" id="IPR029062">
    <property type="entry name" value="Class_I_gatase-like"/>
</dbReference>
<evidence type="ECO:0000256" key="8">
    <source>
        <dbReference type="HAMAP-Rule" id="MF_01510"/>
    </source>
</evidence>
<evidence type="ECO:0000256" key="7">
    <source>
        <dbReference type="ARBA" id="ARBA00022962"/>
    </source>
</evidence>
<dbReference type="UniPathway" id="UPA00189">
    <property type="reaction ID" value="UER00296"/>
</dbReference>
<dbReference type="FunFam" id="3.40.50.880:FF:000047">
    <property type="entry name" value="GMP synthase [glutamine-hydrolyzing] subunit A"/>
    <property type="match status" value="1"/>
</dbReference>
<comment type="function">
    <text evidence="1 8">Catalyzes the synthesis of GMP from XMP.</text>
</comment>
<dbReference type="SUPFAM" id="SSF52317">
    <property type="entry name" value="Class I glutamine amidotransferase-like"/>
    <property type="match status" value="1"/>
</dbReference>
<protein>
    <recommendedName>
        <fullName evidence="8">GMP synthase [glutamine-hydrolyzing] subunit A</fullName>
        <ecNumber evidence="8">6.3.5.2</ecNumber>
    </recommendedName>
    <alternativeName>
        <fullName evidence="8">Glutamine amidotransferase</fullName>
    </alternativeName>
</protein>
<evidence type="ECO:0000256" key="6">
    <source>
        <dbReference type="ARBA" id="ARBA00022840"/>
    </source>
</evidence>
<keyword evidence="2 8" id="KW-0436">Ligase</keyword>
<name>A0A0P8CNI2_9EURY</name>
<dbReference type="GO" id="GO:0005524">
    <property type="term" value="F:ATP binding"/>
    <property type="evidence" value="ECO:0007669"/>
    <property type="project" value="UniProtKB-KW"/>
</dbReference>
<evidence type="ECO:0000259" key="9">
    <source>
        <dbReference type="Pfam" id="PF00117"/>
    </source>
</evidence>
<comment type="subunit">
    <text evidence="8">Heterodimer composed of a glutamine amidotransferase subunit (A) and a GMP-binding subunit (B).</text>
</comment>
<evidence type="ECO:0000256" key="5">
    <source>
        <dbReference type="ARBA" id="ARBA00022755"/>
    </source>
</evidence>
<gene>
    <name evidence="10" type="primary">guaA_1</name>
    <name evidence="8" type="synonym">guaAA</name>
    <name evidence="10" type="ORF">MPEBLZ_00157</name>
</gene>
<dbReference type="InterPro" id="IPR017926">
    <property type="entry name" value="GATASE"/>
</dbReference>
<dbReference type="NCBIfam" id="TIGR00888">
    <property type="entry name" value="guaA_Nterm"/>
    <property type="match status" value="1"/>
</dbReference>